<protein>
    <submittedName>
        <fullName evidence="2">Uncharacterized protein</fullName>
    </submittedName>
</protein>
<dbReference type="EMBL" id="WIXP02000003">
    <property type="protein sequence ID" value="KAF6213935.1"/>
    <property type="molecule type" value="Genomic_DNA"/>
</dbReference>
<feature type="region of interest" description="Disordered" evidence="1">
    <location>
        <begin position="311"/>
        <end position="350"/>
    </location>
</feature>
<feature type="region of interest" description="Disordered" evidence="1">
    <location>
        <begin position="740"/>
        <end position="927"/>
    </location>
</feature>
<evidence type="ECO:0000256" key="1">
    <source>
        <dbReference type="SAM" id="MobiDB-lite"/>
    </source>
</evidence>
<dbReference type="AlphaFoldDB" id="A0A6A4JS96"/>
<feature type="compositionally biased region" description="Basic residues" evidence="1">
    <location>
        <begin position="696"/>
        <end position="707"/>
    </location>
</feature>
<evidence type="ECO:0000313" key="3">
    <source>
        <dbReference type="Proteomes" id="UP000466442"/>
    </source>
</evidence>
<proteinExistence type="predicted"/>
<keyword evidence="3" id="KW-1185">Reference proteome</keyword>
<gene>
    <name evidence="2" type="ORF">GE061_011663</name>
</gene>
<feature type="compositionally biased region" description="Basic and acidic residues" evidence="1">
    <location>
        <begin position="767"/>
        <end position="813"/>
    </location>
</feature>
<comment type="caution">
    <text evidence="2">The sequence shown here is derived from an EMBL/GenBank/DDBJ whole genome shotgun (WGS) entry which is preliminary data.</text>
</comment>
<dbReference type="Proteomes" id="UP000466442">
    <property type="component" value="Unassembled WGS sequence"/>
</dbReference>
<sequence>MNDFGDDEPVSDLGTDNNLFIKLRSKGFSKQAYDFTLTLREFFEGLRIAEPLFRLTDKRSNLLFIKMQTSEDKERFLKLQETEKDQFVIYKSVVTASALKESFTHEQSTRLFTRTKEEALDVILPYRNVPYETQLQNKMKTLKSFVASADSSSEDKLKCEKRIEEKYFSNIPSFDEPIKAPKEIGVLNEYVLFDVEYDVTNKQIEVGMKVFFSPGSYYFLPIKDCAHIAPEIIAVAENFVTYLNANIDDLKEFNYVNEESKTGFINKLQCSVGDKGELLLTVLLSYYSDNEEFVPLDEIFKPISLKERVHSYRSQQNGGNQTDEQMQVDPQEEDKSRKKKPDWSSETGNPNGFKFVAIDFQDCHRSFGNFDIGQADSHLKVAVPFLTKFYEENKKKLNIHGIYINWFIVTRRPIDWTRRSRVYHHVCGEIRITKSVAGFPIHKFPFSWSFGPTIPNCNSVLELLAKHIDPQKNLDLAVSCNYRSISLFFAKKCRNIIGLLDYSDESKGPTTAKETKTRIIPTGQNLSQIDFAYRKCGGPPAALIIFNCNSTKSPVITRYVELGVKKIALVIEKAKTCELPGVKNSLTPELKRINILVYPYLSLKRIIPVDCDPGGIFMSIIALYEENTEAPPRPPPFLQKLPKELESQLPRTAIPPTHSKSKKHVEDYQEPDAKRRKLFDDDFNAREPRGADRGRGRGRNTRGRGRGGGRGGGRPNTNDPEKAALLKQIEELRAQQEKLKKLIPGGSAKFSSRARGERGRQTGSRRGPNDSRREDGRYDQGGDRYSGSRDRYGSWDYRDSGDRYDASRGHQDASRGFQDASRGRQDASRDRYGGSDNDRFGYGSGPSRTAESEKYVGSGYDYRNYSSTPNYNTRYDAGGDIYERRDSANRGGSSYSSGGTTGYRSAYEDIKAEPTPPPPPPPVISRQ</sequence>
<reference evidence="2" key="1">
    <citation type="journal article" date="2021" name="Mol. Ecol. Resour.">
        <title>Apolygus lucorum genome provides insights into omnivorousness and mesophyll feeding.</title>
        <authorList>
            <person name="Liu Y."/>
            <person name="Liu H."/>
            <person name="Wang H."/>
            <person name="Huang T."/>
            <person name="Liu B."/>
            <person name="Yang B."/>
            <person name="Yin L."/>
            <person name="Li B."/>
            <person name="Zhang Y."/>
            <person name="Zhang S."/>
            <person name="Jiang F."/>
            <person name="Zhang X."/>
            <person name="Ren Y."/>
            <person name="Wang B."/>
            <person name="Wang S."/>
            <person name="Lu Y."/>
            <person name="Wu K."/>
            <person name="Fan W."/>
            <person name="Wang G."/>
        </authorList>
    </citation>
    <scope>NUCLEOTIDE SEQUENCE</scope>
    <source>
        <strain evidence="2">12Hb</strain>
    </source>
</reference>
<feature type="compositionally biased region" description="Basic and acidic residues" evidence="1">
    <location>
        <begin position="664"/>
        <end position="695"/>
    </location>
</feature>
<evidence type="ECO:0000313" key="2">
    <source>
        <dbReference type="EMBL" id="KAF6213935.1"/>
    </source>
</evidence>
<name>A0A6A4JS96_APOLU</name>
<feature type="compositionally biased region" description="Basic and acidic residues" evidence="1">
    <location>
        <begin position="821"/>
        <end position="839"/>
    </location>
</feature>
<feature type="compositionally biased region" description="Low complexity" evidence="1">
    <location>
        <begin position="890"/>
        <end position="905"/>
    </location>
</feature>
<accession>A0A6A4JS96</accession>
<organism evidence="2 3">
    <name type="scientific">Apolygus lucorum</name>
    <name type="common">Small green plant bug</name>
    <name type="synonym">Lygocoris lucorum</name>
    <dbReference type="NCBI Taxonomy" id="248454"/>
    <lineage>
        <taxon>Eukaryota</taxon>
        <taxon>Metazoa</taxon>
        <taxon>Ecdysozoa</taxon>
        <taxon>Arthropoda</taxon>
        <taxon>Hexapoda</taxon>
        <taxon>Insecta</taxon>
        <taxon>Pterygota</taxon>
        <taxon>Neoptera</taxon>
        <taxon>Paraneoptera</taxon>
        <taxon>Hemiptera</taxon>
        <taxon>Heteroptera</taxon>
        <taxon>Panheteroptera</taxon>
        <taxon>Cimicomorpha</taxon>
        <taxon>Miridae</taxon>
        <taxon>Mirini</taxon>
        <taxon>Apolygus</taxon>
    </lineage>
</organism>
<dbReference type="OrthoDB" id="6609084at2759"/>
<feature type="compositionally biased region" description="Polar residues" evidence="1">
    <location>
        <begin position="864"/>
        <end position="873"/>
    </location>
</feature>
<feature type="region of interest" description="Disordered" evidence="1">
    <location>
        <begin position="651"/>
        <end position="720"/>
    </location>
</feature>
<feature type="compositionally biased region" description="Polar residues" evidence="1">
    <location>
        <begin position="312"/>
        <end position="325"/>
    </location>
</feature>
<feature type="compositionally biased region" description="Pro residues" evidence="1">
    <location>
        <begin position="914"/>
        <end position="927"/>
    </location>
</feature>